<gene>
    <name evidence="2" type="ORF">DICSQDRAFT_140798</name>
</gene>
<evidence type="ECO:0000313" key="3">
    <source>
        <dbReference type="Proteomes" id="UP000053319"/>
    </source>
</evidence>
<organism evidence="2 3">
    <name type="scientific">Dichomitus squalens (strain LYAD-421)</name>
    <name type="common">Western red white-rot fungus</name>
    <dbReference type="NCBI Taxonomy" id="732165"/>
    <lineage>
        <taxon>Eukaryota</taxon>
        <taxon>Fungi</taxon>
        <taxon>Dikarya</taxon>
        <taxon>Basidiomycota</taxon>
        <taxon>Agaricomycotina</taxon>
        <taxon>Agaricomycetes</taxon>
        <taxon>Polyporales</taxon>
        <taxon>Polyporaceae</taxon>
        <taxon>Dichomitus</taxon>
    </lineage>
</organism>
<dbReference type="Proteomes" id="UP000053319">
    <property type="component" value="Unassembled WGS sequence"/>
</dbReference>
<reference evidence="2 3" key="1">
    <citation type="journal article" date="2012" name="Science">
        <title>The Paleozoic origin of enzymatic lignin decomposition reconstructed from 31 fungal genomes.</title>
        <authorList>
            <person name="Floudas D."/>
            <person name="Binder M."/>
            <person name="Riley R."/>
            <person name="Barry K."/>
            <person name="Blanchette R.A."/>
            <person name="Henrissat B."/>
            <person name="Martinez A.T."/>
            <person name="Otillar R."/>
            <person name="Spatafora J.W."/>
            <person name="Yadav J.S."/>
            <person name="Aerts A."/>
            <person name="Benoit I."/>
            <person name="Boyd A."/>
            <person name="Carlson A."/>
            <person name="Copeland A."/>
            <person name="Coutinho P.M."/>
            <person name="de Vries R.P."/>
            <person name="Ferreira P."/>
            <person name="Findley K."/>
            <person name="Foster B."/>
            <person name="Gaskell J."/>
            <person name="Glotzer D."/>
            <person name="Gorecki P."/>
            <person name="Heitman J."/>
            <person name="Hesse C."/>
            <person name="Hori C."/>
            <person name="Igarashi K."/>
            <person name="Jurgens J.A."/>
            <person name="Kallen N."/>
            <person name="Kersten P."/>
            <person name="Kohler A."/>
            <person name="Kuees U."/>
            <person name="Kumar T.K.A."/>
            <person name="Kuo A."/>
            <person name="LaButti K."/>
            <person name="Larrondo L.F."/>
            <person name="Lindquist E."/>
            <person name="Ling A."/>
            <person name="Lombard V."/>
            <person name="Lucas S."/>
            <person name="Lundell T."/>
            <person name="Martin R."/>
            <person name="McLaughlin D.J."/>
            <person name="Morgenstern I."/>
            <person name="Morin E."/>
            <person name="Murat C."/>
            <person name="Nagy L.G."/>
            <person name="Nolan M."/>
            <person name="Ohm R.A."/>
            <person name="Patyshakuliyeva A."/>
            <person name="Rokas A."/>
            <person name="Ruiz-Duenas F.J."/>
            <person name="Sabat G."/>
            <person name="Salamov A."/>
            <person name="Samejima M."/>
            <person name="Schmutz J."/>
            <person name="Slot J.C."/>
            <person name="St John F."/>
            <person name="Stenlid J."/>
            <person name="Sun H."/>
            <person name="Sun S."/>
            <person name="Syed K."/>
            <person name="Tsang A."/>
            <person name="Wiebenga A."/>
            <person name="Young D."/>
            <person name="Pisabarro A."/>
            <person name="Eastwood D.C."/>
            <person name="Martin F."/>
            <person name="Cullen D."/>
            <person name="Grigoriev I.V."/>
            <person name="Hibbett D.S."/>
        </authorList>
    </citation>
    <scope>NUCLEOTIDE SEQUENCE [LARGE SCALE GENOMIC DNA]</scope>
    <source>
        <strain evidence="2 3">LYAD-421 SS1</strain>
    </source>
</reference>
<dbReference type="HOGENOM" id="CLU_3068644_0_0_1"/>
<dbReference type="RefSeq" id="XP_007370355.1">
    <property type="nucleotide sequence ID" value="XM_007370293.1"/>
</dbReference>
<dbReference type="GeneID" id="18836071"/>
<proteinExistence type="predicted"/>
<sequence>MARARSRRAAIPPLTPSPSLSQALRQGATDVLAAQLRNASASSTPGFLRTPYR</sequence>
<dbReference type="AlphaFoldDB" id="R7SL50"/>
<feature type="region of interest" description="Disordered" evidence="1">
    <location>
        <begin position="1"/>
        <end position="23"/>
    </location>
</feature>
<accession>R7SL50</accession>
<protein>
    <submittedName>
        <fullName evidence="2">Uncharacterized protein</fullName>
    </submittedName>
</protein>
<evidence type="ECO:0000313" key="2">
    <source>
        <dbReference type="EMBL" id="EJF56864.1"/>
    </source>
</evidence>
<name>R7SL50_DICSQ</name>
<dbReference type="EMBL" id="JH719461">
    <property type="protein sequence ID" value="EJF56864.1"/>
    <property type="molecule type" value="Genomic_DNA"/>
</dbReference>
<evidence type="ECO:0000256" key="1">
    <source>
        <dbReference type="SAM" id="MobiDB-lite"/>
    </source>
</evidence>
<dbReference type="KEGG" id="dsq:DICSQDRAFT_140798"/>